<keyword evidence="4" id="KW-0503">Monooxygenase</keyword>
<evidence type="ECO:0000256" key="4">
    <source>
        <dbReference type="ARBA" id="ARBA00023033"/>
    </source>
</evidence>
<dbReference type="OrthoDB" id="5561043at2759"/>
<feature type="region of interest" description="Disordered" evidence="6">
    <location>
        <begin position="459"/>
        <end position="499"/>
    </location>
</feature>
<organism evidence="8 9">
    <name type="scientific">Pseudogymnoascus verrucosus</name>
    <dbReference type="NCBI Taxonomy" id="342668"/>
    <lineage>
        <taxon>Eukaryota</taxon>
        <taxon>Fungi</taxon>
        <taxon>Dikarya</taxon>
        <taxon>Ascomycota</taxon>
        <taxon>Pezizomycotina</taxon>
        <taxon>Leotiomycetes</taxon>
        <taxon>Thelebolales</taxon>
        <taxon>Thelebolaceae</taxon>
        <taxon>Pseudogymnoascus</taxon>
    </lineage>
</organism>
<proteinExistence type="inferred from homology"/>
<dbReference type="GeneID" id="28841092"/>
<accession>A0A1B8GES1</accession>
<keyword evidence="2" id="KW-0288">FMN</keyword>
<evidence type="ECO:0000313" key="8">
    <source>
        <dbReference type="EMBL" id="OBT94331.1"/>
    </source>
</evidence>
<dbReference type="GO" id="GO:0016705">
    <property type="term" value="F:oxidoreductase activity, acting on paired donors, with incorporation or reduction of molecular oxygen"/>
    <property type="evidence" value="ECO:0007669"/>
    <property type="project" value="InterPro"/>
</dbReference>
<protein>
    <recommendedName>
        <fullName evidence="7">Luciferase-like domain-containing protein</fullName>
    </recommendedName>
</protein>
<dbReference type="InterPro" id="IPR011251">
    <property type="entry name" value="Luciferase-like_dom"/>
</dbReference>
<evidence type="ECO:0000256" key="3">
    <source>
        <dbReference type="ARBA" id="ARBA00023002"/>
    </source>
</evidence>
<name>A0A1B8GES1_9PEZI</name>
<dbReference type="InterPro" id="IPR051260">
    <property type="entry name" value="Diverse_substr_monoxygenases"/>
</dbReference>
<keyword evidence="1" id="KW-0285">Flavoprotein</keyword>
<dbReference type="NCBIfam" id="TIGR03860">
    <property type="entry name" value="FMN_nitrolo"/>
    <property type="match status" value="1"/>
</dbReference>
<evidence type="ECO:0000256" key="1">
    <source>
        <dbReference type="ARBA" id="ARBA00022630"/>
    </source>
</evidence>
<reference evidence="8 9" key="1">
    <citation type="submission" date="2016-03" db="EMBL/GenBank/DDBJ databases">
        <title>Comparative genomics of Pseudogymnoascus destructans, the fungus causing white-nose syndrome of bats.</title>
        <authorList>
            <person name="Palmer J.M."/>
            <person name="Drees K.P."/>
            <person name="Foster J.T."/>
            <person name="Lindner D.L."/>
        </authorList>
    </citation>
    <scope>NUCLEOTIDE SEQUENCE [LARGE SCALE GENOMIC DNA]</scope>
    <source>
        <strain evidence="8 9">UAMH 10579</strain>
    </source>
</reference>
<evidence type="ECO:0000256" key="5">
    <source>
        <dbReference type="ARBA" id="ARBA00033748"/>
    </source>
</evidence>
<dbReference type="GO" id="GO:0004497">
    <property type="term" value="F:monooxygenase activity"/>
    <property type="evidence" value="ECO:0007669"/>
    <property type="project" value="UniProtKB-KW"/>
</dbReference>
<evidence type="ECO:0000256" key="2">
    <source>
        <dbReference type="ARBA" id="ARBA00022643"/>
    </source>
</evidence>
<dbReference type="Gene3D" id="3.20.20.30">
    <property type="entry name" value="Luciferase-like domain"/>
    <property type="match status" value="1"/>
</dbReference>
<dbReference type="Proteomes" id="UP000091956">
    <property type="component" value="Unassembled WGS sequence"/>
</dbReference>
<keyword evidence="9" id="KW-1185">Reference proteome</keyword>
<dbReference type="Pfam" id="PF00296">
    <property type="entry name" value="Bac_luciferase"/>
    <property type="match status" value="1"/>
</dbReference>
<dbReference type="EMBL" id="KV460244">
    <property type="protein sequence ID" value="OBT94331.1"/>
    <property type="molecule type" value="Genomic_DNA"/>
</dbReference>
<keyword evidence="3" id="KW-0560">Oxidoreductase</keyword>
<dbReference type="AlphaFoldDB" id="A0A1B8GES1"/>
<dbReference type="PANTHER" id="PTHR30011:SF16">
    <property type="entry name" value="C2H2 FINGER DOMAIN TRANSCRIPTION FACTOR (EUROFUNG)-RELATED"/>
    <property type="match status" value="1"/>
</dbReference>
<dbReference type="InterPro" id="IPR016215">
    <property type="entry name" value="NTA_MOA"/>
</dbReference>
<evidence type="ECO:0000313" key="9">
    <source>
        <dbReference type="Proteomes" id="UP000091956"/>
    </source>
</evidence>
<evidence type="ECO:0000256" key="6">
    <source>
        <dbReference type="SAM" id="MobiDB-lite"/>
    </source>
</evidence>
<evidence type="ECO:0000259" key="7">
    <source>
        <dbReference type="Pfam" id="PF00296"/>
    </source>
</evidence>
<dbReference type="InterPro" id="IPR036661">
    <property type="entry name" value="Luciferase-like_sf"/>
</dbReference>
<feature type="domain" description="Luciferase-like" evidence="7">
    <location>
        <begin position="41"/>
        <end position="407"/>
    </location>
</feature>
<reference evidence="9" key="2">
    <citation type="journal article" date="2018" name="Nat. Commun.">
        <title>Extreme sensitivity to ultraviolet light in the fungal pathogen causing white-nose syndrome of bats.</title>
        <authorList>
            <person name="Palmer J.M."/>
            <person name="Drees K.P."/>
            <person name="Foster J.T."/>
            <person name="Lindner D.L."/>
        </authorList>
    </citation>
    <scope>NUCLEOTIDE SEQUENCE [LARGE SCALE GENOMIC DNA]</scope>
    <source>
        <strain evidence="9">UAMH 10579</strain>
    </source>
</reference>
<comment type="similarity">
    <text evidence="5">Belongs to the NtaA/SnaA/DszA monooxygenase family.</text>
</comment>
<dbReference type="STRING" id="342668.A0A1B8GES1"/>
<dbReference type="RefSeq" id="XP_018128064.1">
    <property type="nucleotide sequence ID" value="XM_018277139.2"/>
</dbReference>
<dbReference type="PANTHER" id="PTHR30011">
    <property type="entry name" value="ALKANESULFONATE MONOOXYGENASE-RELATED"/>
    <property type="match status" value="1"/>
</dbReference>
<dbReference type="PIRSF" id="PIRSF000337">
    <property type="entry name" value="NTA_MOA"/>
    <property type="match status" value="1"/>
</dbReference>
<sequence length="499" mass="55166">MTTTNGTSKAEGAQPPAGKKLLILNAFVMMCSGHQSPGLWRHPKDQSHRFNELEYWQDLAKLLEKGKFHGMFIADVLGGYDVYKGPQNLEPVKVSGAQWPINEPLQVVPAMAGVTKNLGFGVTIATTYEQPYHLARRISTADHLTKGRLAWNIVTGYLDSAARNLGHTSQPNHADRYAAADEYIEVIYKLLESSWRDDAVVLDAKRGVYTEPSRVRKIDHVGKFYNVPGPHICQPSPQRTPVLCQAGTSKSGQAFASKNAEVVFVAGHSPSVIKKNVAAIREQAAENGRDPQNVKFLTMLCPILGRTQEEAEAKYEEYTNLASVDGALALFGGWTGIDLDTYDDDQELRHVESNAIRSAVEGWSKSLPGVAKWTKHTVAKHIGVGGLGATVVGTPEKVADELERWVAEADVDGFNIAYSITPGSFEDVIELLLPELKKRGIFHEDYEVDGGTYRENLYKRPGQSGLLPDHPAAHYRWRVPEEDSQANNKRKREDNDTKP</sequence>
<dbReference type="SUPFAM" id="SSF51679">
    <property type="entry name" value="Bacterial luciferase-like"/>
    <property type="match status" value="1"/>
</dbReference>
<gene>
    <name evidence="8" type="ORF">VE01_07706</name>
</gene>